<proteinExistence type="predicted"/>
<comment type="caution">
    <text evidence="2">The sequence shown here is derived from an EMBL/GenBank/DDBJ whole genome shotgun (WGS) entry which is preliminary data.</text>
</comment>
<evidence type="ECO:0000313" key="2">
    <source>
        <dbReference type="EMBL" id="KAL0124512.1"/>
    </source>
</evidence>
<feature type="region of interest" description="Disordered" evidence="1">
    <location>
        <begin position="54"/>
        <end position="91"/>
    </location>
</feature>
<feature type="compositionally biased region" description="Basic and acidic residues" evidence="1">
    <location>
        <begin position="146"/>
        <end position="157"/>
    </location>
</feature>
<feature type="region of interest" description="Disordered" evidence="1">
    <location>
        <begin position="129"/>
        <end position="200"/>
    </location>
</feature>
<evidence type="ECO:0000313" key="3">
    <source>
        <dbReference type="Proteomes" id="UP001430953"/>
    </source>
</evidence>
<reference evidence="2 3" key="1">
    <citation type="submission" date="2023-03" db="EMBL/GenBank/DDBJ databases">
        <title>High recombination rates correlate with genetic variation in Cardiocondyla obscurior ants.</title>
        <authorList>
            <person name="Errbii M."/>
        </authorList>
    </citation>
    <scope>NUCLEOTIDE SEQUENCE [LARGE SCALE GENOMIC DNA]</scope>
    <source>
        <strain evidence="2">Alpha-2009</strain>
        <tissue evidence="2">Whole body</tissue>
    </source>
</reference>
<accession>A0AAW2GDQ9</accession>
<dbReference type="EMBL" id="JADYXP020000005">
    <property type="protein sequence ID" value="KAL0124512.1"/>
    <property type="molecule type" value="Genomic_DNA"/>
</dbReference>
<feature type="compositionally biased region" description="Basic and acidic residues" evidence="1">
    <location>
        <begin position="76"/>
        <end position="90"/>
    </location>
</feature>
<dbReference type="Proteomes" id="UP001430953">
    <property type="component" value="Unassembled WGS sequence"/>
</dbReference>
<evidence type="ECO:0000256" key="1">
    <source>
        <dbReference type="SAM" id="MobiDB-lite"/>
    </source>
</evidence>
<gene>
    <name evidence="2" type="ORF">PUN28_006395</name>
</gene>
<sequence length="324" mass="36294">MTSSFEKKKKKKNGSISKNRLLVCALAFLAVSSSFNKKCRHVSKIFLGIKSAGTEDGRDEKRNGGEDSEGGSARSPRADGTSRRNDDGHAGHAGANLISRLIATTFVIFNTNLDHWLENSRERITLPGDHTRMTRKSRVPRGSSRRMIEGGPREGKRAIGTVGEWEGRRRQRGRRRRRRRGEHGGSGKAKPCRARPRSRGCAATPAAAVVVVVDGNGQRRRRRPRDRRARSILARAARRDERRDAVRRAPRTAPGTKDVEFEKCYSARLSLNDMEGNASPTWVPRVRFRSPRARILRAHITEWRYPVATITAKILRVIILSGPA</sequence>
<keyword evidence="3" id="KW-1185">Reference proteome</keyword>
<name>A0AAW2GDQ9_9HYME</name>
<feature type="compositionally biased region" description="Basic residues" evidence="1">
    <location>
        <begin position="169"/>
        <end position="181"/>
    </location>
</feature>
<feature type="compositionally biased region" description="Basic and acidic residues" evidence="1">
    <location>
        <begin position="54"/>
        <end position="65"/>
    </location>
</feature>
<organism evidence="2 3">
    <name type="scientific">Cardiocondyla obscurior</name>
    <dbReference type="NCBI Taxonomy" id="286306"/>
    <lineage>
        <taxon>Eukaryota</taxon>
        <taxon>Metazoa</taxon>
        <taxon>Ecdysozoa</taxon>
        <taxon>Arthropoda</taxon>
        <taxon>Hexapoda</taxon>
        <taxon>Insecta</taxon>
        <taxon>Pterygota</taxon>
        <taxon>Neoptera</taxon>
        <taxon>Endopterygota</taxon>
        <taxon>Hymenoptera</taxon>
        <taxon>Apocrita</taxon>
        <taxon>Aculeata</taxon>
        <taxon>Formicoidea</taxon>
        <taxon>Formicidae</taxon>
        <taxon>Myrmicinae</taxon>
        <taxon>Cardiocondyla</taxon>
    </lineage>
</organism>
<dbReference type="AlphaFoldDB" id="A0AAW2GDQ9"/>
<protein>
    <submittedName>
        <fullName evidence="2">Uncharacterized protein</fullName>
    </submittedName>
</protein>